<organism evidence="3">
    <name type="scientific">Sesamum radiatum</name>
    <name type="common">Black benniseed</name>
    <dbReference type="NCBI Taxonomy" id="300843"/>
    <lineage>
        <taxon>Eukaryota</taxon>
        <taxon>Viridiplantae</taxon>
        <taxon>Streptophyta</taxon>
        <taxon>Embryophyta</taxon>
        <taxon>Tracheophyta</taxon>
        <taxon>Spermatophyta</taxon>
        <taxon>Magnoliopsida</taxon>
        <taxon>eudicotyledons</taxon>
        <taxon>Gunneridae</taxon>
        <taxon>Pentapetalae</taxon>
        <taxon>asterids</taxon>
        <taxon>lamiids</taxon>
        <taxon>Lamiales</taxon>
        <taxon>Pedaliaceae</taxon>
        <taxon>Sesamum</taxon>
    </lineage>
</organism>
<reference evidence="3" key="2">
    <citation type="journal article" date="2024" name="Plant">
        <title>Genomic evolution and insights into agronomic trait innovations of Sesamum species.</title>
        <authorList>
            <person name="Miao H."/>
            <person name="Wang L."/>
            <person name="Qu L."/>
            <person name="Liu H."/>
            <person name="Sun Y."/>
            <person name="Le M."/>
            <person name="Wang Q."/>
            <person name="Wei S."/>
            <person name="Zheng Y."/>
            <person name="Lin W."/>
            <person name="Duan Y."/>
            <person name="Cao H."/>
            <person name="Xiong S."/>
            <person name="Wang X."/>
            <person name="Wei L."/>
            <person name="Li C."/>
            <person name="Ma Q."/>
            <person name="Ju M."/>
            <person name="Zhao R."/>
            <person name="Li G."/>
            <person name="Mu C."/>
            <person name="Tian Q."/>
            <person name="Mei H."/>
            <person name="Zhang T."/>
            <person name="Gao T."/>
            <person name="Zhang H."/>
        </authorList>
    </citation>
    <scope>NUCLEOTIDE SEQUENCE</scope>
    <source>
        <strain evidence="3">G02</strain>
    </source>
</reference>
<comment type="caution">
    <text evidence="3">The sequence shown here is derived from an EMBL/GenBank/DDBJ whole genome shotgun (WGS) entry which is preliminary data.</text>
</comment>
<reference evidence="3" key="1">
    <citation type="submission" date="2020-06" db="EMBL/GenBank/DDBJ databases">
        <authorList>
            <person name="Li T."/>
            <person name="Hu X."/>
            <person name="Zhang T."/>
            <person name="Song X."/>
            <person name="Zhang H."/>
            <person name="Dai N."/>
            <person name="Sheng W."/>
            <person name="Hou X."/>
            <person name="Wei L."/>
        </authorList>
    </citation>
    <scope>NUCLEOTIDE SEQUENCE</scope>
    <source>
        <strain evidence="3">G02</strain>
        <tissue evidence="3">Leaf</tissue>
    </source>
</reference>
<dbReference type="EMBL" id="JACGWJ010000006">
    <property type="protein sequence ID" value="KAL0413768.1"/>
    <property type="molecule type" value="Genomic_DNA"/>
</dbReference>
<accession>A0AAW2UAD3</accession>
<sequence>MLPDGLWNVESENYQLFLVGRLLANKTINFEGLSRSVKSMINPVKGMEIKQILEGRFLLRFHHIIDRNRAWAGCPWSFEKNILILNGVGADENPMQVDLDWCNFFVHIHDFPLSEMNAGVATFIGNRLGKLGHIGKYCEVAFAEDFIDPGDDTPYGHWLRAPVSKPGQFKSGILEGNVSGNQERGSNQRRGKVIFGGKD</sequence>
<evidence type="ECO:0000259" key="2">
    <source>
        <dbReference type="Pfam" id="PF14111"/>
    </source>
</evidence>
<evidence type="ECO:0000256" key="1">
    <source>
        <dbReference type="SAM" id="MobiDB-lite"/>
    </source>
</evidence>
<feature type="domain" description="DUF4283" evidence="2">
    <location>
        <begin position="12"/>
        <end position="86"/>
    </location>
</feature>
<dbReference type="Pfam" id="PF14111">
    <property type="entry name" value="DUF4283"/>
    <property type="match status" value="1"/>
</dbReference>
<dbReference type="AlphaFoldDB" id="A0AAW2UAD3"/>
<protein>
    <recommendedName>
        <fullName evidence="2">DUF4283 domain-containing protein</fullName>
    </recommendedName>
</protein>
<proteinExistence type="predicted"/>
<feature type="region of interest" description="Disordered" evidence="1">
    <location>
        <begin position="174"/>
        <end position="199"/>
    </location>
</feature>
<name>A0AAW2UAD3_SESRA</name>
<dbReference type="InterPro" id="IPR025558">
    <property type="entry name" value="DUF4283"/>
</dbReference>
<evidence type="ECO:0000313" key="3">
    <source>
        <dbReference type="EMBL" id="KAL0413768.1"/>
    </source>
</evidence>
<gene>
    <name evidence="3" type="ORF">Sradi_1578500</name>
</gene>